<dbReference type="PANTHER" id="PTHR33914:SF2">
    <property type="entry name" value="OS02G0582100 PROTEIN"/>
    <property type="match status" value="1"/>
</dbReference>
<dbReference type="AlphaFoldDB" id="A0A0A8YNU6"/>
<dbReference type="PANTHER" id="PTHR33914">
    <property type="entry name" value="18S PRE-RIBOSOMAL ASSEMBLY PROTEIN GAR2-LIKE PROTEIN"/>
    <property type="match status" value="1"/>
</dbReference>
<feature type="region of interest" description="Disordered" evidence="1">
    <location>
        <begin position="403"/>
        <end position="423"/>
    </location>
</feature>
<evidence type="ECO:0000256" key="1">
    <source>
        <dbReference type="SAM" id="MobiDB-lite"/>
    </source>
</evidence>
<organism evidence="2">
    <name type="scientific">Arundo donax</name>
    <name type="common">Giant reed</name>
    <name type="synonym">Donax arundinaceus</name>
    <dbReference type="NCBI Taxonomy" id="35708"/>
    <lineage>
        <taxon>Eukaryota</taxon>
        <taxon>Viridiplantae</taxon>
        <taxon>Streptophyta</taxon>
        <taxon>Embryophyta</taxon>
        <taxon>Tracheophyta</taxon>
        <taxon>Spermatophyta</taxon>
        <taxon>Magnoliopsida</taxon>
        <taxon>Liliopsida</taxon>
        <taxon>Poales</taxon>
        <taxon>Poaceae</taxon>
        <taxon>PACMAD clade</taxon>
        <taxon>Arundinoideae</taxon>
        <taxon>Arundineae</taxon>
        <taxon>Arundo</taxon>
    </lineage>
</organism>
<proteinExistence type="predicted"/>
<reference evidence="2" key="2">
    <citation type="journal article" date="2015" name="Data Brief">
        <title>Shoot transcriptome of the giant reed, Arundo donax.</title>
        <authorList>
            <person name="Barrero R.A."/>
            <person name="Guerrero F.D."/>
            <person name="Moolhuijzen P."/>
            <person name="Goolsby J.A."/>
            <person name="Tidwell J."/>
            <person name="Bellgard S.E."/>
            <person name="Bellgard M.I."/>
        </authorList>
    </citation>
    <scope>NUCLEOTIDE SEQUENCE</scope>
    <source>
        <tissue evidence="2">Shoot tissue taken approximately 20 cm above the soil surface</tissue>
    </source>
</reference>
<feature type="compositionally biased region" description="Polar residues" evidence="1">
    <location>
        <begin position="343"/>
        <end position="364"/>
    </location>
</feature>
<evidence type="ECO:0000313" key="2">
    <source>
        <dbReference type="EMBL" id="JAD28484.1"/>
    </source>
</evidence>
<dbReference type="InterPro" id="IPR040378">
    <property type="entry name" value="BASL"/>
</dbReference>
<feature type="region of interest" description="Disordered" evidence="1">
    <location>
        <begin position="341"/>
        <end position="370"/>
    </location>
</feature>
<feature type="compositionally biased region" description="Low complexity" evidence="1">
    <location>
        <begin position="308"/>
        <end position="320"/>
    </location>
</feature>
<feature type="region of interest" description="Disordered" evidence="1">
    <location>
        <begin position="160"/>
        <end position="179"/>
    </location>
</feature>
<dbReference type="EMBL" id="GBRH01269411">
    <property type="protein sequence ID" value="JAD28484.1"/>
    <property type="molecule type" value="Transcribed_RNA"/>
</dbReference>
<feature type="region of interest" description="Disordered" evidence="1">
    <location>
        <begin position="206"/>
        <end position="226"/>
    </location>
</feature>
<dbReference type="GO" id="GO:0009786">
    <property type="term" value="P:regulation of asymmetric cell division"/>
    <property type="evidence" value="ECO:0007669"/>
    <property type="project" value="InterPro"/>
</dbReference>
<name>A0A0A8YNU6_ARUDO</name>
<feature type="compositionally biased region" description="Low complexity" evidence="1">
    <location>
        <begin position="207"/>
        <end position="224"/>
    </location>
</feature>
<protein>
    <submittedName>
        <fullName evidence="2">Uncharacterized protein</fullName>
    </submittedName>
</protein>
<sequence length="503" mass="54302">MVEDKNPAQDTVQISGHVILKNASFVKDVVEIKLPDTVDSVNYGGNFVKDVCVDEGALVCRKTSEEKPVDKRSSTDFSCQMIRANSDIRYGKKEDDRKYTHELKPEAVVPVDFAPDCNNEKQYSAGQEYDLEGMITTGYIAGDPSDKKISLQELLRLESAEESRQAGTINSESSEKHKHPLYEETGGQASINDCHEVQAIVPRNSEHVTSTVSSKESTSGCSVTTSEDHDAAAALDARESNKINRYNPFIDHRSLEDTSEPECSVPAITDAASTEPICTVDKADGFSNAASGSTGLIEVNTAESGVHAASSSSSDIQSYEKSNDHSESLASSLINGAVDETAVASSSSPNNVETSDGNGGNQEKCTGDGVADVHDSSQIVEEHFIDMDNAVIKSSTLAQDDSAVEQTVPESSNSTARIGSGDPFEPNLFGPSIMSVPVSVSGHMAYSGNISLRSDSSTTSTRSFAFPVLQREWISSPVRMAKAERRRTRRRRAWRKGLICCKF</sequence>
<reference evidence="2" key="1">
    <citation type="submission" date="2014-09" db="EMBL/GenBank/DDBJ databases">
        <authorList>
            <person name="Magalhaes I.L.F."/>
            <person name="Oliveira U."/>
            <person name="Santos F.R."/>
            <person name="Vidigal T.H.D.A."/>
            <person name="Brescovit A.D."/>
            <person name="Santos A.J."/>
        </authorList>
    </citation>
    <scope>NUCLEOTIDE SEQUENCE</scope>
    <source>
        <tissue evidence="2">Shoot tissue taken approximately 20 cm above the soil surface</tissue>
    </source>
</reference>
<accession>A0A0A8YNU6</accession>
<feature type="compositionally biased region" description="Polar residues" evidence="1">
    <location>
        <begin position="403"/>
        <end position="417"/>
    </location>
</feature>
<feature type="region of interest" description="Disordered" evidence="1">
    <location>
        <begin position="308"/>
        <end position="328"/>
    </location>
</feature>